<gene>
    <name evidence="8" type="ORF">BK784_18945</name>
</gene>
<evidence type="ECO:0000256" key="4">
    <source>
        <dbReference type="ARBA" id="ARBA00022989"/>
    </source>
</evidence>
<accession>A0A9X6RES0</accession>
<sequence length="130" mass="15037">MEKLLKFGLVGIFNTLITIISYFILVRLGVNYLIANLLSYLIGVANSYYWNKNWVFQSSGKNLSIFIKFLSVNLLVLAFNTLSLFILVDKFLVNAFIAQIFAIGIGMIINFFLNKIWTFSHTEKIYKQNY</sequence>
<keyword evidence="3 6" id="KW-0812">Transmembrane</keyword>
<proteinExistence type="inferred from homology"/>
<dbReference type="PANTHER" id="PTHR38459:SF1">
    <property type="entry name" value="PROPHAGE BACTOPRENOL-LINKED GLUCOSE TRANSLOCASE HOMOLOG"/>
    <property type="match status" value="1"/>
</dbReference>
<reference evidence="8 9" key="1">
    <citation type="submission" date="2016-10" db="EMBL/GenBank/DDBJ databases">
        <title>Comparative genomics of Bacillus thuringiensis reveals a path to pathogens against multiple invertebrate hosts.</title>
        <authorList>
            <person name="Zheng J."/>
            <person name="Gao Q."/>
            <person name="Liu H."/>
            <person name="Peng D."/>
            <person name="Ruan L."/>
            <person name="Sun M."/>
        </authorList>
    </citation>
    <scope>NUCLEOTIDE SEQUENCE [LARGE SCALE GENOMIC DNA]</scope>
    <source>
        <strain evidence="8">T30001</strain>
    </source>
</reference>
<dbReference type="AlphaFoldDB" id="A0A9X6RES0"/>
<evidence type="ECO:0000313" key="8">
    <source>
        <dbReference type="EMBL" id="OUB96703.1"/>
    </source>
</evidence>
<keyword evidence="4 6" id="KW-1133">Transmembrane helix</keyword>
<dbReference type="EMBL" id="MOOV01000141">
    <property type="protein sequence ID" value="OUB96703.1"/>
    <property type="molecule type" value="Genomic_DNA"/>
</dbReference>
<dbReference type="Proteomes" id="UP000195160">
    <property type="component" value="Unassembled WGS sequence"/>
</dbReference>
<comment type="similarity">
    <text evidence="2">Belongs to the GtrA family.</text>
</comment>
<protein>
    <submittedName>
        <fullName evidence="8">Sugar translocase</fullName>
    </submittedName>
</protein>
<evidence type="ECO:0000256" key="1">
    <source>
        <dbReference type="ARBA" id="ARBA00004141"/>
    </source>
</evidence>
<feature type="transmembrane region" description="Helical" evidence="6">
    <location>
        <begin position="7"/>
        <end position="26"/>
    </location>
</feature>
<evidence type="ECO:0000256" key="2">
    <source>
        <dbReference type="ARBA" id="ARBA00009399"/>
    </source>
</evidence>
<evidence type="ECO:0000256" key="6">
    <source>
        <dbReference type="SAM" id="Phobius"/>
    </source>
</evidence>
<organism evidence="8 9">
    <name type="scientific">Bacillus thuringiensis subsp. medellin</name>
    <dbReference type="NCBI Taxonomy" id="79672"/>
    <lineage>
        <taxon>Bacteria</taxon>
        <taxon>Bacillati</taxon>
        <taxon>Bacillota</taxon>
        <taxon>Bacilli</taxon>
        <taxon>Bacillales</taxon>
        <taxon>Bacillaceae</taxon>
        <taxon>Bacillus</taxon>
        <taxon>Bacillus cereus group</taxon>
    </lineage>
</organism>
<dbReference type="Pfam" id="PF04138">
    <property type="entry name" value="GtrA_DPMS_TM"/>
    <property type="match status" value="1"/>
</dbReference>
<comment type="subcellular location">
    <subcellularLocation>
        <location evidence="1">Membrane</location>
        <topology evidence="1">Multi-pass membrane protein</topology>
    </subcellularLocation>
</comment>
<dbReference type="RefSeq" id="WP_088067692.1">
    <property type="nucleotide sequence ID" value="NZ_MOOV01000141.1"/>
</dbReference>
<feature type="transmembrane region" description="Helical" evidence="6">
    <location>
        <begin position="92"/>
        <end position="113"/>
    </location>
</feature>
<dbReference type="GO" id="GO:0005886">
    <property type="term" value="C:plasma membrane"/>
    <property type="evidence" value="ECO:0007669"/>
    <property type="project" value="TreeGrafter"/>
</dbReference>
<evidence type="ECO:0000313" key="9">
    <source>
        <dbReference type="Proteomes" id="UP000195160"/>
    </source>
</evidence>
<dbReference type="InterPro" id="IPR051401">
    <property type="entry name" value="GtrA_CellWall_Glycosyl"/>
</dbReference>
<feature type="domain" description="GtrA/DPMS transmembrane" evidence="7">
    <location>
        <begin position="6"/>
        <end position="119"/>
    </location>
</feature>
<evidence type="ECO:0000256" key="3">
    <source>
        <dbReference type="ARBA" id="ARBA00022692"/>
    </source>
</evidence>
<evidence type="ECO:0000259" key="7">
    <source>
        <dbReference type="Pfam" id="PF04138"/>
    </source>
</evidence>
<feature type="transmembrane region" description="Helical" evidence="6">
    <location>
        <begin position="63"/>
        <end position="86"/>
    </location>
</feature>
<dbReference type="PANTHER" id="PTHR38459">
    <property type="entry name" value="PROPHAGE BACTOPRENOL-LINKED GLUCOSE TRANSLOCASE HOMOLOG"/>
    <property type="match status" value="1"/>
</dbReference>
<feature type="transmembrane region" description="Helical" evidence="6">
    <location>
        <begin position="32"/>
        <end position="51"/>
    </location>
</feature>
<comment type="caution">
    <text evidence="8">The sequence shown here is derived from an EMBL/GenBank/DDBJ whole genome shotgun (WGS) entry which is preliminary data.</text>
</comment>
<keyword evidence="5 6" id="KW-0472">Membrane</keyword>
<dbReference type="GO" id="GO:0000271">
    <property type="term" value="P:polysaccharide biosynthetic process"/>
    <property type="evidence" value="ECO:0007669"/>
    <property type="project" value="InterPro"/>
</dbReference>
<evidence type="ECO:0000256" key="5">
    <source>
        <dbReference type="ARBA" id="ARBA00023136"/>
    </source>
</evidence>
<dbReference type="InterPro" id="IPR007267">
    <property type="entry name" value="GtrA_DPMS_TM"/>
</dbReference>
<name>A0A9X6RES0_BACTV</name>